<feature type="transmembrane region" description="Helical" evidence="1">
    <location>
        <begin position="212"/>
        <end position="234"/>
    </location>
</feature>
<evidence type="ECO:0000256" key="1">
    <source>
        <dbReference type="SAM" id="Phobius"/>
    </source>
</evidence>
<protein>
    <recommendedName>
        <fullName evidence="4">ABC-2 family transporter protein</fullName>
    </recommendedName>
</protein>
<evidence type="ECO:0000313" key="3">
    <source>
        <dbReference type="Proteomes" id="UP000050833"/>
    </source>
</evidence>
<gene>
    <name evidence="2" type="ORF">APZ18_13790</name>
</gene>
<evidence type="ECO:0008006" key="4">
    <source>
        <dbReference type="Google" id="ProtNLM"/>
    </source>
</evidence>
<feature type="transmembrane region" description="Helical" evidence="1">
    <location>
        <begin position="12"/>
        <end position="36"/>
    </location>
</feature>
<reference evidence="2 3" key="1">
    <citation type="submission" date="2015-10" db="EMBL/GenBank/DDBJ databases">
        <title>Butyribacter intestini gen. nov., sp. nov., a butyric acid-producing bacterium of the family Lachnospiraceae isolated from the human faeces.</title>
        <authorList>
            <person name="Zou Y."/>
            <person name="Xue W."/>
            <person name="Luo G."/>
            <person name="Lv M."/>
        </authorList>
    </citation>
    <scope>NUCLEOTIDE SEQUENCE [LARGE SCALE GENOMIC DNA]</scope>
    <source>
        <strain evidence="2 3">TF01-11</strain>
    </source>
</reference>
<proteinExistence type="predicted"/>
<name>A0AAW3JRA3_9FIRM</name>
<feature type="transmembrane region" description="Helical" evidence="1">
    <location>
        <begin position="72"/>
        <end position="92"/>
    </location>
</feature>
<keyword evidence="1" id="KW-0812">Transmembrane</keyword>
<dbReference type="EMBL" id="LLKB01000006">
    <property type="protein sequence ID" value="KQC84371.1"/>
    <property type="molecule type" value="Genomic_DNA"/>
</dbReference>
<feature type="transmembrane region" description="Helical" evidence="1">
    <location>
        <begin position="154"/>
        <end position="180"/>
    </location>
</feature>
<dbReference type="RefSeq" id="WP_055945996.1">
    <property type="nucleotide sequence ID" value="NZ_JAQDCV010000003.1"/>
</dbReference>
<evidence type="ECO:0000313" key="2">
    <source>
        <dbReference type="EMBL" id="KQC84371.1"/>
    </source>
</evidence>
<keyword evidence="1" id="KW-1133">Transmembrane helix</keyword>
<keyword evidence="1" id="KW-0472">Membrane</keyword>
<sequence>MNKKITYKYLILNYIEMLCCGIISGLVSLVVTNSYINQNIENILKNKYFDYIINVIFFNDGYKDIAYMNGSITKLLTILLYFYIPPLMFLLYKYSRETETYYPMIMVRLNSNKEVIKNIRKRPFFLFSVYVVGFMVCVVLIGNNMCEISMNSSILHDILMFSILRIVVLTVFGNILFLIYIKYGTGISFFMVNILFLIMSMTDINIEKVNILLYHPGRCYIENIITLCIILLFIKIMQNKSIL</sequence>
<comment type="caution">
    <text evidence="2">The sequence shown here is derived from an EMBL/GenBank/DDBJ whole genome shotgun (WGS) entry which is preliminary data.</text>
</comment>
<feature type="transmembrane region" description="Helical" evidence="1">
    <location>
        <begin position="187"/>
        <end position="206"/>
    </location>
</feature>
<dbReference type="Proteomes" id="UP000050833">
    <property type="component" value="Unassembled WGS sequence"/>
</dbReference>
<organism evidence="2 3">
    <name type="scientific">Butyribacter intestini</name>
    <dbReference type="NCBI Taxonomy" id="1703332"/>
    <lineage>
        <taxon>Bacteria</taxon>
        <taxon>Bacillati</taxon>
        <taxon>Bacillota</taxon>
        <taxon>Clostridia</taxon>
        <taxon>Lachnospirales</taxon>
        <taxon>Lachnospiraceae</taxon>
        <taxon>Butyribacter</taxon>
    </lineage>
</organism>
<accession>A0AAW3JRA3</accession>
<keyword evidence="3" id="KW-1185">Reference proteome</keyword>
<dbReference type="AlphaFoldDB" id="A0AAW3JRA3"/>
<feature type="transmembrane region" description="Helical" evidence="1">
    <location>
        <begin position="124"/>
        <end position="142"/>
    </location>
</feature>